<feature type="non-terminal residue" evidence="2">
    <location>
        <position position="420"/>
    </location>
</feature>
<dbReference type="EMBL" id="JAWWNJ010000052">
    <property type="protein sequence ID" value="KAK7015997.1"/>
    <property type="molecule type" value="Genomic_DNA"/>
</dbReference>
<organism evidence="2 3">
    <name type="scientific">Favolaschia claudopus</name>
    <dbReference type="NCBI Taxonomy" id="2862362"/>
    <lineage>
        <taxon>Eukaryota</taxon>
        <taxon>Fungi</taxon>
        <taxon>Dikarya</taxon>
        <taxon>Basidiomycota</taxon>
        <taxon>Agaricomycotina</taxon>
        <taxon>Agaricomycetes</taxon>
        <taxon>Agaricomycetidae</taxon>
        <taxon>Agaricales</taxon>
        <taxon>Marasmiineae</taxon>
        <taxon>Mycenaceae</taxon>
        <taxon>Favolaschia</taxon>
    </lineage>
</organism>
<comment type="caution">
    <text evidence="2">The sequence shown here is derived from an EMBL/GenBank/DDBJ whole genome shotgun (WGS) entry which is preliminary data.</text>
</comment>
<proteinExistence type="predicted"/>
<feature type="region of interest" description="Disordered" evidence="1">
    <location>
        <begin position="68"/>
        <end position="129"/>
    </location>
</feature>
<dbReference type="Proteomes" id="UP001362999">
    <property type="component" value="Unassembled WGS sequence"/>
</dbReference>
<dbReference type="AlphaFoldDB" id="A0AAW0ARF8"/>
<sequence>MPSVLFYLLINLFSRSERPPQTYVGFFDALKHQLPTLSYDAHYRPSEFSSLASSSKYASAVDDLLMQPPPSGHPLFSSPTTTMNNDSPPPSFNDYSAELLSTPPPPSKRKAPPTDPLDSPAPRAALPKRVKLSSEEYEKLDRVFDLFQELDWTLGDFLHYTFTHKDSNNIHIARSQRHGNIVQRYLSGQTSHGVGRLLESWFTSPDGRAVDDEDLFNTETPYRDINQVRIALTAFAAQTCGDELGKEARAAVEKSGGLHTRNDEVEWQDLGDAIQQAKQSLRIIQRLTFHFMSIVAEPTPRSRSGIIDIRKSRPRDNVVIHCLSMLDFCKNSEARLLPLANGILYLSSLVPNDIVAFNSRLAAMPAVNTIKAALKDFSKQKAVSIRSRGRDVAVSVGTDGRLYTLADILTFDNTQHFARQ</sequence>
<keyword evidence="3" id="KW-1185">Reference proteome</keyword>
<reference evidence="2 3" key="1">
    <citation type="journal article" date="2024" name="J Genomics">
        <title>Draft genome sequencing and assembly of Favolaschia claudopus CIRM-BRFM 2984 isolated from oak limbs.</title>
        <authorList>
            <person name="Navarro D."/>
            <person name="Drula E."/>
            <person name="Chaduli D."/>
            <person name="Cazenave R."/>
            <person name="Ahrendt S."/>
            <person name="Wang J."/>
            <person name="Lipzen A."/>
            <person name="Daum C."/>
            <person name="Barry K."/>
            <person name="Grigoriev I.V."/>
            <person name="Favel A."/>
            <person name="Rosso M.N."/>
            <person name="Martin F."/>
        </authorList>
    </citation>
    <scope>NUCLEOTIDE SEQUENCE [LARGE SCALE GENOMIC DNA]</scope>
    <source>
        <strain evidence="2 3">CIRM-BRFM 2984</strain>
    </source>
</reference>
<evidence type="ECO:0000313" key="3">
    <source>
        <dbReference type="Proteomes" id="UP001362999"/>
    </source>
</evidence>
<protein>
    <submittedName>
        <fullName evidence="2">Uncharacterized protein</fullName>
    </submittedName>
</protein>
<evidence type="ECO:0000313" key="2">
    <source>
        <dbReference type="EMBL" id="KAK7015997.1"/>
    </source>
</evidence>
<accession>A0AAW0ARF8</accession>
<name>A0AAW0ARF8_9AGAR</name>
<feature type="compositionally biased region" description="Polar residues" evidence="1">
    <location>
        <begin position="77"/>
        <end position="86"/>
    </location>
</feature>
<evidence type="ECO:0000256" key="1">
    <source>
        <dbReference type="SAM" id="MobiDB-lite"/>
    </source>
</evidence>
<gene>
    <name evidence="2" type="ORF">R3P38DRAFT_2542898</name>
</gene>